<dbReference type="RefSeq" id="YP_654963.1">
    <property type="nucleotide sequence ID" value="NC_008195.1"/>
</dbReference>
<reference evidence="1 2" key="1">
    <citation type="journal article" date="2006" name="PLoS Genet.">
        <title>Exploring the mycobacteriophage metaproteome: phage genomics as an educational platform.</title>
        <authorList>
            <person name="Hatfull G.F."/>
            <person name="Pedulla M.L."/>
            <person name="Jacobs-Sera D."/>
            <person name="Cichon P.M."/>
            <person name="Foley A."/>
            <person name="Ford M.E."/>
            <person name="Gonda R.M."/>
            <person name="Houtz J.M."/>
            <person name="Hryckowian A.J."/>
            <person name="Kelchner V.A."/>
            <person name="Namburi S."/>
            <person name="Pajcini K.V."/>
            <person name="Popovich M.G."/>
            <person name="Schleicher D.T."/>
            <person name="Simanek B.Z."/>
            <person name="Smith A.L."/>
            <person name="Zdanowicz G.M."/>
            <person name="Kumar V."/>
            <person name="Peebles C.L."/>
            <person name="Jacobs W.R.Jr."/>
            <person name="Lawrence J.G."/>
            <person name="Hendrix R.W."/>
        </authorList>
    </citation>
    <scope>NUCLEOTIDE SEQUENCE [LARGE SCALE GENOMIC DNA]</scope>
</reference>
<dbReference type="Proteomes" id="UP000000904">
    <property type="component" value="Segment"/>
</dbReference>
<organism evidence="1 2">
    <name type="scientific">Mycobacterium phage Cooper</name>
    <dbReference type="NCBI Taxonomy" id="373406"/>
    <lineage>
        <taxon>Viruses</taxon>
        <taxon>Duplodnaviria</taxon>
        <taxon>Heunggongvirae</taxon>
        <taxon>Uroviricota</taxon>
        <taxon>Caudoviricetes</taxon>
        <taxon>Bclasvirinae</taxon>
        <taxon>Coopervirus</taxon>
        <taxon>Coopervirus cooper</taxon>
    </lineage>
</organism>
<sequence>MTIEHQRGTKPVIRSRVDGATACYYPDSQRVVLVADKAGFSAALDALTELTLEVLAPKEPRP</sequence>
<dbReference type="EMBL" id="DQ398044">
    <property type="protein sequence ID" value="ABD58183.1"/>
    <property type="molecule type" value="Genomic_DNA"/>
</dbReference>
<dbReference type="OrthoDB" id="21787at10239"/>
<keyword evidence="2" id="KW-1185">Reference proteome</keyword>
<gene>
    <name evidence="1" type="primary">66</name>
    <name evidence="1" type="ORF">PBI_COOPER_66</name>
</gene>
<dbReference type="KEGG" id="vg:4157034"/>
<proteinExistence type="predicted"/>
<accession>Q1A050</accession>
<protein>
    <submittedName>
        <fullName evidence="1">Uncharacterized protein</fullName>
    </submittedName>
</protein>
<name>Q1A050_9CAUD</name>
<evidence type="ECO:0000313" key="1">
    <source>
        <dbReference type="EMBL" id="ABD58183.1"/>
    </source>
</evidence>
<evidence type="ECO:0000313" key="2">
    <source>
        <dbReference type="Proteomes" id="UP000000904"/>
    </source>
</evidence>